<dbReference type="EC" id="2.8.1.7" evidence="3 8"/>
<dbReference type="Gene3D" id="3.90.1150.10">
    <property type="entry name" value="Aspartate Aminotransferase, domain 1"/>
    <property type="match status" value="1"/>
</dbReference>
<evidence type="ECO:0000256" key="8">
    <source>
        <dbReference type="RuleBase" id="RU004506"/>
    </source>
</evidence>
<organism evidence="10 11">
    <name type="scientific">Hwanghaeella grinnelliae</name>
    <dbReference type="NCBI Taxonomy" id="2500179"/>
    <lineage>
        <taxon>Bacteria</taxon>
        <taxon>Pseudomonadati</taxon>
        <taxon>Pseudomonadota</taxon>
        <taxon>Alphaproteobacteria</taxon>
        <taxon>Rhodospirillales</taxon>
        <taxon>Rhodospirillaceae</taxon>
        <taxon>Hwanghaeella</taxon>
    </lineage>
</organism>
<gene>
    <name evidence="10" type="ORF">EOI86_01905</name>
</gene>
<reference evidence="11" key="1">
    <citation type="submission" date="2019-01" db="EMBL/GenBank/DDBJ databases">
        <title>Gri0909 isolated from a small marine red alga.</title>
        <authorList>
            <person name="Kim J."/>
            <person name="Jeong S.E."/>
            <person name="Jeon C.O."/>
        </authorList>
    </citation>
    <scope>NUCLEOTIDE SEQUENCE [LARGE SCALE GENOMIC DNA]</scope>
    <source>
        <strain evidence="11">Gri0909</strain>
    </source>
</reference>
<dbReference type="InterPro" id="IPR000192">
    <property type="entry name" value="Aminotrans_V_dom"/>
</dbReference>
<dbReference type="NCBIfam" id="TIGR01979">
    <property type="entry name" value="sufS"/>
    <property type="match status" value="1"/>
</dbReference>
<dbReference type="GO" id="GO:0006534">
    <property type="term" value="P:cysteine metabolic process"/>
    <property type="evidence" value="ECO:0007669"/>
    <property type="project" value="UniProtKB-UniRule"/>
</dbReference>
<dbReference type="CDD" id="cd06453">
    <property type="entry name" value="SufS_like"/>
    <property type="match status" value="1"/>
</dbReference>
<evidence type="ECO:0000259" key="9">
    <source>
        <dbReference type="Pfam" id="PF00266"/>
    </source>
</evidence>
<comment type="caution">
    <text evidence="10">The sequence shown here is derived from an EMBL/GenBank/DDBJ whole genome shotgun (WGS) entry which is preliminary data.</text>
</comment>
<proteinExistence type="inferred from homology"/>
<evidence type="ECO:0000256" key="1">
    <source>
        <dbReference type="ARBA" id="ARBA00001933"/>
    </source>
</evidence>
<keyword evidence="11" id="KW-1185">Reference proteome</keyword>
<comment type="cofactor">
    <cofactor evidence="1 7">
        <name>pyridoxal 5'-phosphate</name>
        <dbReference type="ChEBI" id="CHEBI:597326"/>
    </cofactor>
</comment>
<sequence>MSAAAGAVNPVYDVEAVRADFPILSTEVHGKPLCFLDSGASAQKPKQVIDLMRWHYENEYANVHRGAYAYSENITGAYEAAREKVRAFLNAPSERNIVFCSNTTAAINLVAYSFGRGCMKEGDEVIISDMEHHSNIVPWQLLRDMMGIVLKVAPITDDGELRMDAFRDLLTDRTKLVAITHVSNVLGSVTPAKQIVDAAHQAGAKVLFDGSQAVMHMPIDVQDLDCDFYAFTGHKLYGPSGIGVLYGKEDVLDAMPPFFGGGDMISTVAYEGSTWAELPAKFEAGTPPIVQAIGLGAAIDYVTGVGLDGIAMHEADLLQYATQRLSAIDGLRIYGTAGHKAAVISFTMGDAHPHDIATIVDREGVCVRAGHHCAEPLMHRFGVTGTTRASFGMYNTRAEVDTLANALEKVKRIFG</sequence>
<accession>A0A3S2VQQ8</accession>
<evidence type="ECO:0000256" key="5">
    <source>
        <dbReference type="ARBA" id="ARBA00022898"/>
    </source>
</evidence>
<dbReference type="InterPro" id="IPR020578">
    <property type="entry name" value="Aminotrans_V_PyrdxlP_BS"/>
</dbReference>
<comment type="similarity">
    <text evidence="2 8">Belongs to the class-V pyridoxal-phosphate-dependent aminotransferase family. Csd subfamily.</text>
</comment>
<dbReference type="InterPro" id="IPR015422">
    <property type="entry name" value="PyrdxlP-dep_Trfase_small"/>
</dbReference>
<evidence type="ECO:0000256" key="6">
    <source>
        <dbReference type="ARBA" id="ARBA00050776"/>
    </source>
</evidence>
<evidence type="ECO:0000313" key="11">
    <source>
        <dbReference type="Proteomes" id="UP000287447"/>
    </source>
</evidence>
<dbReference type="RefSeq" id="WP_127763454.1">
    <property type="nucleotide sequence ID" value="NZ_SADE01000001.1"/>
</dbReference>
<evidence type="ECO:0000256" key="4">
    <source>
        <dbReference type="ARBA" id="ARBA00022679"/>
    </source>
</evidence>
<dbReference type="InterPro" id="IPR015424">
    <property type="entry name" value="PyrdxlP-dep_Trfase"/>
</dbReference>
<evidence type="ECO:0000256" key="3">
    <source>
        <dbReference type="ARBA" id="ARBA00012239"/>
    </source>
</evidence>
<dbReference type="PANTHER" id="PTHR43586">
    <property type="entry name" value="CYSTEINE DESULFURASE"/>
    <property type="match status" value="1"/>
</dbReference>
<keyword evidence="5 8" id="KW-0663">Pyridoxal phosphate</keyword>
<keyword evidence="4 8" id="KW-0808">Transferase</keyword>
<comment type="function">
    <text evidence="8">Catalyzes the removal of elemental sulfur and selenium atoms from L-cysteine, L-cystine, L-selenocysteine, and L-selenocystine to produce L-alanine.</text>
</comment>
<dbReference type="Pfam" id="PF00266">
    <property type="entry name" value="Aminotran_5"/>
    <property type="match status" value="1"/>
</dbReference>
<dbReference type="AlphaFoldDB" id="A0A3S2VQQ8"/>
<dbReference type="PANTHER" id="PTHR43586:SF8">
    <property type="entry name" value="CYSTEINE DESULFURASE 1, CHLOROPLASTIC"/>
    <property type="match status" value="1"/>
</dbReference>
<dbReference type="GO" id="GO:0031071">
    <property type="term" value="F:cysteine desulfurase activity"/>
    <property type="evidence" value="ECO:0007669"/>
    <property type="project" value="UniProtKB-UniRule"/>
</dbReference>
<dbReference type="EMBL" id="SADE01000001">
    <property type="protein sequence ID" value="RVU38082.1"/>
    <property type="molecule type" value="Genomic_DNA"/>
</dbReference>
<feature type="domain" description="Aminotransferase class V" evidence="9">
    <location>
        <begin position="35"/>
        <end position="403"/>
    </location>
</feature>
<evidence type="ECO:0000256" key="7">
    <source>
        <dbReference type="RuleBase" id="RU004504"/>
    </source>
</evidence>
<dbReference type="InterPro" id="IPR015421">
    <property type="entry name" value="PyrdxlP-dep_Trfase_major"/>
</dbReference>
<dbReference type="OrthoDB" id="9804366at2"/>
<dbReference type="InterPro" id="IPR010970">
    <property type="entry name" value="Cys_dSase_SufS"/>
</dbReference>
<name>A0A3S2VQQ8_9PROT</name>
<dbReference type="PROSITE" id="PS00595">
    <property type="entry name" value="AA_TRANSFER_CLASS_5"/>
    <property type="match status" value="1"/>
</dbReference>
<comment type="catalytic activity">
    <reaction evidence="6 8">
        <text>(sulfur carrier)-H + L-cysteine = (sulfur carrier)-SH + L-alanine</text>
        <dbReference type="Rhea" id="RHEA:43892"/>
        <dbReference type="Rhea" id="RHEA-COMP:14737"/>
        <dbReference type="Rhea" id="RHEA-COMP:14739"/>
        <dbReference type="ChEBI" id="CHEBI:29917"/>
        <dbReference type="ChEBI" id="CHEBI:35235"/>
        <dbReference type="ChEBI" id="CHEBI:57972"/>
        <dbReference type="ChEBI" id="CHEBI:64428"/>
        <dbReference type="EC" id="2.8.1.7"/>
    </reaction>
</comment>
<dbReference type="GO" id="GO:0030170">
    <property type="term" value="F:pyridoxal phosphate binding"/>
    <property type="evidence" value="ECO:0007669"/>
    <property type="project" value="UniProtKB-UniRule"/>
</dbReference>
<evidence type="ECO:0000256" key="2">
    <source>
        <dbReference type="ARBA" id="ARBA00010447"/>
    </source>
</evidence>
<dbReference type="Gene3D" id="3.40.640.10">
    <property type="entry name" value="Type I PLP-dependent aspartate aminotransferase-like (Major domain)"/>
    <property type="match status" value="1"/>
</dbReference>
<protein>
    <recommendedName>
        <fullName evidence="3 8">Cysteine desulfurase</fullName>
        <ecNumber evidence="3 8">2.8.1.7</ecNumber>
    </recommendedName>
</protein>
<dbReference type="SUPFAM" id="SSF53383">
    <property type="entry name" value="PLP-dependent transferases"/>
    <property type="match status" value="1"/>
</dbReference>
<dbReference type="Proteomes" id="UP000287447">
    <property type="component" value="Unassembled WGS sequence"/>
</dbReference>
<evidence type="ECO:0000313" key="10">
    <source>
        <dbReference type="EMBL" id="RVU38082.1"/>
    </source>
</evidence>